<name>A0A1L7N1F0_9CAUD</name>
<organism evidence="1 2">
    <name type="scientific">Ralstonia phage RP31</name>
    <dbReference type="NCBI Taxonomy" id="1923890"/>
    <lineage>
        <taxon>Viruses</taxon>
        <taxon>Duplodnaviria</taxon>
        <taxon>Heunggongvirae</taxon>
        <taxon>Uroviricota</taxon>
        <taxon>Caudoviricetes</taxon>
        <taxon>Chimalliviridae</taxon>
        <taxon>Ripduovirus</taxon>
        <taxon>Ripduovirus RP12</taxon>
    </lineage>
</organism>
<protein>
    <submittedName>
        <fullName evidence="1">Uncharacterized protein</fullName>
    </submittedName>
</protein>
<evidence type="ECO:0000313" key="2">
    <source>
        <dbReference type="Proteomes" id="UP000222950"/>
    </source>
</evidence>
<sequence length="257" mass="29126">MEQLEQFRYVGRDPRHGKLMALHAVPVSPEETYQNQISNFSKVFRDQVTTTLRSQGGLFLRGRSIYYDLPPQHGAFDRLMEIVENSNYDVASVTRSSVERGEFLCRVQVRIPTLPQFNERLFKEGIPPDHKGFVLVSFVTGVCREFTRLMKKNQLVEDALESLNKLRPGDLAELKAEEDSGTLDNLCTKVTGITAGEKDESFDPEIAIPCVLKHMRAEQRYSIMGGVANLGTNRFYQTPEGFIYHVEIDGYVTAAVE</sequence>
<dbReference type="Proteomes" id="UP000222950">
    <property type="component" value="Segment"/>
</dbReference>
<evidence type="ECO:0000313" key="1">
    <source>
        <dbReference type="EMBL" id="BAW19296.1"/>
    </source>
</evidence>
<proteinExistence type="predicted"/>
<accession>A0A1L7N1F0</accession>
<dbReference type="EMBL" id="AP017925">
    <property type="protein sequence ID" value="BAW19296.1"/>
    <property type="molecule type" value="Genomic_DNA"/>
</dbReference>
<reference evidence="1 2" key="1">
    <citation type="submission" date="2016-12" db="EMBL/GenBank/DDBJ databases">
        <title>Characterization of two jumbo phages RP12 and RP31 infecting the phytopathogen Ralstonia solanacearum.</title>
        <authorList>
            <person name="Kawasaki T."/>
            <person name="Yoshikawa G."/>
            <person name="Ogata H."/>
            <person name="Yamada T."/>
        </authorList>
    </citation>
    <scope>NUCLEOTIDE SEQUENCE [LARGE SCALE GENOMIC DNA]</scope>
    <source>
        <strain evidence="1 2">RP31</strain>
    </source>
</reference>